<gene>
    <name evidence="1" type="ORF">SAMN04489867_1643</name>
</gene>
<proteinExistence type="predicted"/>
<name>A0A1H0QKI8_9MICO</name>
<dbReference type="Proteomes" id="UP000199077">
    <property type="component" value="Chromosome I"/>
</dbReference>
<dbReference type="RefSeq" id="WP_157692942.1">
    <property type="nucleotide sequence ID" value="NZ_LT629711.1"/>
</dbReference>
<evidence type="ECO:0000313" key="2">
    <source>
        <dbReference type="Proteomes" id="UP000199077"/>
    </source>
</evidence>
<accession>A0A1H0QKI8</accession>
<protein>
    <submittedName>
        <fullName evidence="1">Uncharacterized protein</fullName>
    </submittedName>
</protein>
<dbReference type="AlphaFoldDB" id="A0A1H0QKI8"/>
<reference evidence="2" key="1">
    <citation type="submission" date="2016-10" db="EMBL/GenBank/DDBJ databases">
        <authorList>
            <person name="Varghese N."/>
            <person name="Submissions S."/>
        </authorList>
    </citation>
    <scope>NUCLEOTIDE SEQUENCE [LARGE SCALE GENOMIC DNA]</scope>
    <source>
        <strain evidence="2">DSM 22329</strain>
    </source>
</reference>
<sequence>MVAGQKVTVGRLVKYQTLTVHVSETTLAIERPDGETRVVRRTTDAAVRSIKG</sequence>
<evidence type="ECO:0000313" key="1">
    <source>
        <dbReference type="EMBL" id="SDP17903.1"/>
    </source>
</evidence>
<keyword evidence="2" id="KW-1185">Reference proteome</keyword>
<organism evidence="1 2">
    <name type="scientific">Pedococcus dokdonensis</name>
    <dbReference type="NCBI Taxonomy" id="443156"/>
    <lineage>
        <taxon>Bacteria</taxon>
        <taxon>Bacillati</taxon>
        <taxon>Actinomycetota</taxon>
        <taxon>Actinomycetes</taxon>
        <taxon>Micrococcales</taxon>
        <taxon>Intrasporangiaceae</taxon>
        <taxon>Pedococcus</taxon>
    </lineage>
</organism>
<dbReference type="EMBL" id="LT629711">
    <property type="protein sequence ID" value="SDP17903.1"/>
    <property type="molecule type" value="Genomic_DNA"/>
</dbReference>